<evidence type="ECO:0000256" key="2">
    <source>
        <dbReference type="SAM" id="Phobius"/>
    </source>
</evidence>
<protein>
    <recommendedName>
        <fullName evidence="3">DUF8040 domain-containing protein</fullName>
    </recommendedName>
</protein>
<keyword evidence="2" id="KW-0472">Membrane</keyword>
<accession>A0AAD9XDA2</accession>
<reference evidence="4" key="1">
    <citation type="journal article" date="2023" name="Plant J.">
        <title>Genome sequences and population genomics provide insights into the demographic history, inbreeding, and mutation load of two 'living fossil' tree species of Dipteronia.</title>
        <authorList>
            <person name="Feng Y."/>
            <person name="Comes H.P."/>
            <person name="Chen J."/>
            <person name="Zhu S."/>
            <person name="Lu R."/>
            <person name="Zhang X."/>
            <person name="Li P."/>
            <person name="Qiu J."/>
            <person name="Olsen K.M."/>
            <person name="Qiu Y."/>
        </authorList>
    </citation>
    <scope>NUCLEOTIDE SEQUENCE</scope>
    <source>
        <strain evidence="4">KIB01</strain>
    </source>
</reference>
<dbReference type="Pfam" id="PF26138">
    <property type="entry name" value="DUF8040"/>
    <property type="match status" value="1"/>
</dbReference>
<dbReference type="Proteomes" id="UP001280121">
    <property type="component" value="Unassembled WGS sequence"/>
</dbReference>
<evidence type="ECO:0000313" key="5">
    <source>
        <dbReference type="Proteomes" id="UP001280121"/>
    </source>
</evidence>
<keyword evidence="5" id="KW-1185">Reference proteome</keyword>
<organism evidence="4 5">
    <name type="scientific">Dipteronia dyeriana</name>
    <dbReference type="NCBI Taxonomy" id="168575"/>
    <lineage>
        <taxon>Eukaryota</taxon>
        <taxon>Viridiplantae</taxon>
        <taxon>Streptophyta</taxon>
        <taxon>Embryophyta</taxon>
        <taxon>Tracheophyta</taxon>
        <taxon>Spermatophyta</taxon>
        <taxon>Magnoliopsida</taxon>
        <taxon>eudicotyledons</taxon>
        <taxon>Gunneridae</taxon>
        <taxon>Pentapetalae</taxon>
        <taxon>rosids</taxon>
        <taxon>malvids</taxon>
        <taxon>Sapindales</taxon>
        <taxon>Sapindaceae</taxon>
        <taxon>Hippocastanoideae</taxon>
        <taxon>Acereae</taxon>
        <taxon>Dipteronia</taxon>
    </lineage>
</organism>
<evidence type="ECO:0000256" key="1">
    <source>
        <dbReference type="SAM" id="MobiDB-lite"/>
    </source>
</evidence>
<feature type="transmembrane region" description="Helical" evidence="2">
    <location>
        <begin position="16"/>
        <end position="38"/>
    </location>
</feature>
<gene>
    <name evidence="4" type="ORF">Ddye_010431</name>
</gene>
<feature type="region of interest" description="Disordered" evidence="1">
    <location>
        <begin position="198"/>
        <end position="217"/>
    </location>
</feature>
<proteinExistence type="predicted"/>
<evidence type="ECO:0000259" key="3">
    <source>
        <dbReference type="Pfam" id="PF26138"/>
    </source>
</evidence>
<dbReference type="InterPro" id="IPR058353">
    <property type="entry name" value="DUF8040"/>
</dbReference>
<sequence>MDNNNFVACDLSSSSLLAVSGSIFFCWVACAVSFAALAEEVIRIKNEHPDDSQCIANDRVKGRLKLRINRLAFTNLCTMLENRGGLRASRYLQIDEQVAMFLHILAHHVKNRVIKFQFMRSGETVSKYFHNVLYSVIRLHGELLKCPEPVDENSTDERWRWFKVLGILIARDFLLPFDNASDNNVDIQIVSKSSKRSQSQTECSSTSKKQRKNKSSGDLVEALTESIATLAAVIEKSSARLSRAIGEDLNEKHILPDELKDDWAKGILAGTI</sequence>
<dbReference type="AlphaFoldDB" id="A0AAD9XDA2"/>
<feature type="domain" description="DUF8040" evidence="3">
    <location>
        <begin position="63"/>
        <end position="137"/>
    </location>
</feature>
<dbReference type="PANTHER" id="PTHR22930">
    <property type="match status" value="1"/>
</dbReference>
<comment type="caution">
    <text evidence="4">The sequence shown here is derived from an EMBL/GenBank/DDBJ whole genome shotgun (WGS) entry which is preliminary data.</text>
</comment>
<keyword evidence="2" id="KW-0812">Transmembrane</keyword>
<dbReference type="PANTHER" id="PTHR22930:SF293">
    <property type="entry name" value="PROTEIN ALP1-LIKE"/>
    <property type="match status" value="1"/>
</dbReference>
<name>A0AAD9XDA2_9ROSI</name>
<feature type="compositionally biased region" description="Polar residues" evidence="1">
    <location>
        <begin position="198"/>
        <end position="207"/>
    </location>
</feature>
<evidence type="ECO:0000313" key="4">
    <source>
        <dbReference type="EMBL" id="KAK2657379.1"/>
    </source>
</evidence>
<dbReference type="InterPro" id="IPR045249">
    <property type="entry name" value="HARBI1-like"/>
</dbReference>
<dbReference type="EMBL" id="JANJYI010000003">
    <property type="protein sequence ID" value="KAK2657379.1"/>
    <property type="molecule type" value="Genomic_DNA"/>
</dbReference>
<keyword evidence="2" id="KW-1133">Transmembrane helix</keyword>